<dbReference type="EMBL" id="QJKK01000001">
    <property type="protein sequence ID" value="RAL27006.1"/>
    <property type="molecule type" value="Genomic_DNA"/>
</dbReference>
<name>A0A364K9M5_9BACL</name>
<keyword evidence="3" id="KW-1185">Reference proteome</keyword>
<reference evidence="2 3" key="2">
    <citation type="submission" date="2018-06" db="EMBL/GenBank/DDBJ databases">
        <authorList>
            <person name="Zhirakovskaya E."/>
        </authorList>
    </citation>
    <scope>NUCLEOTIDE SEQUENCE [LARGE SCALE GENOMIC DNA]</scope>
    <source>
        <strain evidence="2 3">FBKL4.011</strain>
    </source>
</reference>
<reference evidence="2 3" key="1">
    <citation type="submission" date="2018-06" db="EMBL/GenBank/DDBJ databases">
        <title>Thermoflavimicrobium daqus sp. nov., a thermophilic microbe isolated from Moutai-flavour Daqu.</title>
        <authorList>
            <person name="Wang X."/>
            <person name="Zhou H."/>
        </authorList>
    </citation>
    <scope>NUCLEOTIDE SEQUENCE [LARGE SCALE GENOMIC DNA]</scope>
    <source>
        <strain evidence="2 3">FBKL4.011</strain>
    </source>
</reference>
<comment type="caution">
    <text evidence="2">The sequence shown here is derived from an EMBL/GenBank/DDBJ whole genome shotgun (WGS) entry which is preliminary data.</text>
</comment>
<organism evidence="2 3">
    <name type="scientific">Thermoflavimicrobium daqui</name>
    <dbReference type="NCBI Taxonomy" id="2137476"/>
    <lineage>
        <taxon>Bacteria</taxon>
        <taxon>Bacillati</taxon>
        <taxon>Bacillota</taxon>
        <taxon>Bacilli</taxon>
        <taxon>Bacillales</taxon>
        <taxon>Thermoactinomycetaceae</taxon>
        <taxon>Thermoflavimicrobium</taxon>
    </lineage>
</organism>
<accession>A0A364K9M5</accession>
<dbReference type="RefSeq" id="WP_113657611.1">
    <property type="nucleotide sequence ID" value="NZ_KZ845663.1"/>
</dbReference>
<proteinExistence type="predicted"/>
<dbReference type="Proteomes" id="UP000251213">
    <property type="component" value="Unassembled WGS sequence"/>
</dbReference>
<dbReference type="OrthoDB" id="2376226at2"/>
<evidence type="ECO:0000313" key="2">
    <source>
        <dbReference type="EMBL" id="RAL27006.1"/>
    </source>
</evidence>
<sequence length="81" mass="9427">MSNRPDYKELKTVESVRNEILPEEFPEGPYGSTRNEKLGKSTPWEKDQHAVSNFAYENREFHEGLQREMPGSHPTHDDPEV</sequence>
<dbReference type="AlphaFoldDB" id="A0A364K9M5"/>
<evidence type="ECO:0000256" key="1">
    <source>
        <dbReference type="SAM" id="MobiDB-lite"/>
    </source>
</evidence>
<evidence type="ECO:0000313" key="3">
    <source>
        <dbReference type="Proteomes" id="UP000251213"/>
    </source>
</evidence>
<feature type="compositionally biased region" description="Basic and acidic residues" evidence="1">
    <location>
        <begin position="34"/>
        <end position="43"/>
    </location>
</feature>
<evidence type="ECO:0008006" key="4">
    <source>
        <dbReference type="Google" id="ProtNLM"/>
    </source>
</evidence>
<gene>
    <name evidence="2" type="ORF">DL897_02910</name>
</gene>
<feature type="region of interest" description="Disordered" evidence="1">
    <location>
        <begin position="23"/>
        <end position="43"/>
    </location>
</feature>
<protein>
    <recommendedName>
        <fullName evidence="4">Cytosolic protein</fullName>
    </recommendedName>
</protein>